<evidence type="ECO:0000313" key="4">
    <source>
        <dbReference type="Proteomes" id="UP000462760"/>
    </source>
</evidence>
<evidence type="ECO:0000259" key="2">
    <source>
        <dbReference type="PROSITE" id="PS50198"/>
    </source>
</evidence>
<dbReference type="InterPro" id="IPR023058">
    <property type="entry name" value="PPIase_PpiC_CS"/>
</dbReference>
<dbReference type="Gene3D" id="3.10.50.40">
    <property type="match status" value="1"/>
</dbReference>
<dbReference type="InterPro" id="IPR046357">
    <property type="entry name" value="PPIase_dom_sf"/>
</dbReference>
<protein>
    <submittedName>
        <fullName evidence="3">Peptidylprolyl isomerase</fullName>
    </submittedName>
</protein>
<dbReference type="InterPro" id="IPR000297">
    <property type="entry name" value="PPIase_PpiC"/>
</dbReference>
<dbReference type="PROSITE" id="PS01096">
    <property type="entry name" value="PPIC_PPIASE_1"/>
    <property type="match status" value="1"/>
</dbReference>
<keyword evidence="1" id="KW-0697">Rotamase</keyword>
<gene>
    <name evidence="3" type="ORF">FYJ27_02720</name>
</gene>
<organism evidence="3 4">
    <name type="scientific">Anaerosalibacter bizertensis</name>
    <dbReference type="NCBI Taxonomy" id="932217"/>
    <lineage>
        <taxon>Bacteria</taxon>
        <taxon>Bacillati</taxon>
        <taxon>Bacillota</taxon>
        <taxon>Tissierellia</taxon>
        <taxon>Tissierellales</taxon>
        <taxon>Sporanaerobacteraceae</taxon>
        <taxon>Anaerosalibacter</taxon>
    </lineage>
</organism>
<evidence type="ECO:0000313" key="3">
    <source>
        <dbReference type="EMBL" id="MSS42650.1"/>
    </source>
</evidence>
<dbReference type="SUPFAM" id="SSF54534">
    <property type="entry name" value="FKBP-like"/>
    <property type="match status" value="1"/>
</dbReference>
<dbReference type="InterPro" id="IPR027304">
    <property type="entry name" value="Trigger_fact/SurA_dom_sf"/>
</dbReference>
<dbReference type="Proteomes" id="UP000462760">
    <property type="component" value="Unassembled WGS sequence"/>
</dbReference>
<dbReference type="RefSeq" id="WP_154482773.1">
    <property type="nucleotide sequence ID" value="NZ_JBCLQA010000012.1"/>
</dbReference>
<proteinExistence type="predicted"/>
<dbReference type="PANTHER" id="PTHR47245">
    <property type="entry name" value="PEPTIDYLPROLYL ISOMERASE"/>
    <property type="match status" value="1"/>
</dbReference>
<dbReference type="PROSITE" id="PS50198">
    <property type="entry name" value="PPIC_PPIASE_2"/>
    <property type="match status" value="1"/>
</dbReference>
<dbReference type="AlphaFoldDB" id="A0A844FF99"/>
<dbReference type="SUPFAM" id="SSF109998">
    <property type="entry name" value="Triger factor/SurA peptide-binding domain-like"/>
    <property type="match status" value="1"/>
</dbReference>
<dbReference type="Gene3D" id="1.10.8.1040">
    <property type="match status" value="1"/>
</dbReference>
<dbReference type="OrthoDB" id="14196at2"/>
<dbReference type="EMBL" id="VULR01000002">
    <property type="protein sequence ID" value="MSS42650.1"/>
    <property type="molecule type" value="Genomic_DNA"/>
</dbReference>
<name>A0A844FF99_9FIRM</name>
<reference evidence="3 4" key="1">
    <citation type="submission" date="2019-08" db="EMBL/GenBank/DDBJ databases">
        <title>In-depth cultivation of the pig gut microbiome towards novel bacterial diversity and tailored functional studies.</title>
        <authorList>
            <person name="Wylensek D."/>
            <person name="Hitch T.C.A."/>
            <person name="Clavel T."/>
        </authorList>
    </citation>
    <scope>NUCLEOTIDE SEQUENCE [LARGE SCALE GENOMIC DNA]</scope>
    <source>
        <strain evidence="3 4">Med78-601-WT-4W-RMD-3</strain>
    </source>
</reference>
<comment type="caution">
    <text evidence="3">The sequence shown here is derived from an EMBL/GenBank/DDBJ whole genome shotgun (WGS) entry which is preliminary data.</text>
</comment>
<dbReference type="PANTHER" id="PTHR47245:SF2">
    <property type="entry name" value="PEPTIDYL-PROLYL CIS-TRANS ISOMERASE HP_0175-RELATED"/>
    <property type="match status" value="1"/>
</dbReference>
<dbReference type="Pfam" id="PF00639">
    <property type="entry name" value="Rotamase"/>
    <property type="match status" value="1"/>
</dbReference>
<feature type="domain" description="PpiC" evidence="2">
    <location>
        <begin position="114"/>
        <end position="203"/>
    </location>
</feature>
<dbReference type="InterPro" id="IPR050245">
    <property type="entry name" value="PrsA_foldase"/>
</dbReference>
<keyword evidence="1 3" id="KW-0413">Isomerase</keyword>
<sequence length="249" mass="28490">MEENKVLATVNGKEITEQEVHTFINGLGPQVAMQFQSPDGIKKVVDELVNQEVMYLDAIENKLDEEETFKAELEKVKEFVLKQYSINKLLSNISATEGEVSKFYEDNKEQFKMPESARASHILVEEEEKAKEIVDEINGGLSFEDAARKYSICPSKDNGGDLGEFTKGKMVPEFEEAAFSIEEGKLSEPVKTQFGYHIIKVQYKKESSTRTLEEVKDQISQQIVAMKQQEKYLNKTEELRNKYEVKINL</sequence>
<evidence type="ECO:0000256" key="1">
    <source>
        <dbReference type="PROSITE-ProRule" id="PRU00278"/>
    </source>
</evidence>
<accession>A0A844FF99</accession>
<dbReference type="GO" id="GO:0003755">
    <property type="term" value="F:peptidyl-prolyl cis-trans isomerase activity"/>
    <property type="evidence" value="ECO:0007669"/>
    <property type="project" value="UniProtKB-KW"/>
</dbReference>